<name>A0A7H0EJA4_KLEVA</name>
<reference evidence="1 2" key="1">
    <citation type="submission" date="2020-08" db="EMBL/GenBank/DDBJ databases">
        <title>Complete genome sequence of Klebsiella pneumoniae KP2757.</title>
        <authorList>
            <person name="Zhang X."/>
        </authorList>
    </citation>
    <scope>NUCLEOTIDE SEQUENCE [LARGE SCALE GENOMIC DNA]</scope>
    <source>
        <strain evidence="1 2">KP2757</strain>
    </source>
</reference>
<evidence type="ECO:0000313" key="1">
    <source>
        <dbReference type="EMBL" id="QNP23870.1"/>
    </source>
</evidence>
<evidence type="ECO:0000313" key="2">
    <source>
        <dbReference type="Proteomes" id="UP000516181"/>
    </source>
</evidence>
<accession>A0A7H0EJA4</accession>
<proteinExistence type="predicted"/>
<gene>
    <name evidence="1" type="ORF">IAP99_21095</name>
</gene>
<dbReference type="Proteomes" id="UP000516181">
    <property type="component" value="Chromosome"/>
</dbReference>
<dbReference type="AlphaFoldDB" id="A0A7H0EJA4"/>
<organism evidence="1 2">
    <name type="scientific">Klebsiella variicola</name>
    <dbReference type="NCBI Taxonomy" id="244366"/>
    <lineage>
        <taxon>Bacteria</taxon>
        <taxon>Pseudomonadati</taxon>
        <taxon>Pseudomonadota</taxon>
        <taxon>Gammaproteobacteria</taxon>
        <taxon>Enterobacterales</taxon>
        <taxon>Enterobacteriaceae</taxon>
        <taxon>Klebsiella/Raoultella group</taxon>
        <taxon>Klebsiella</taxon>
        <taxon>Klebsiella pneumoniae complex</taxon>
    </lineage>
</organism>
<dbReference type="RefSeq" id="WP_187726272.1">
    <property type="nucleotide sequence ID" value="NZ_CP060807.1"/>
</dbReference>
<sequence>MQTSKAINKNIGGNDSEKYLSKLCEKTFLSLWSYPNVYTDEGKKTASGDGKELCDLLVVFENHVIIFSDKDISFKDSGDLKVDWGRWVKRAVIKSAVQLYGAESSLKERPGRLFLDAKCNIPFPIKVPKCDEIIVHRIAVAKNASKKFQEHSGGSGSLIICPRIVGNQHFDTPFMIGQPIPDKPYVHVFDDVALDIILSELDTIADFVDYLSKKEKFIDSGGLNSAAGEEELLAWYYINAKDGREPGFYIEKGVSALILEGAYESLKSLPQFIRGKQLNSRSYFWDACIENFAKHMLGGTILSEGDFSFDDMTRGLRIMASERRFSRRILSSAIIEKVTSIPHGQRGVRVLVSPSNSDNGYVWLVVPVPELCTSYDDYRIYRKEILYVYCASAKLLFPDMKYIVGVATEPMGGNGGEDMVFIDSTQWSEDDYERARKDRDEFKALAPDNIKRTDGHDYQFPILPGDYPEKEILRDKKNSKSKIKRIKKAQKNPVEITENEL</sequence>
<protein>
    <submittedName>
        <fullName evidence="1">Uncharacterized protein</fullName>
    </submittedName>
</protein>
<dbReference type="EMBL" id="CP060807">
    <property type="protein sequence ID" value="QNP23870.1"/>
    <property type="molecule type" value="Genomic_DNA"/>
</dbReference>